<accession>A0ABD0XWJ5</accession>
<sequence>MHRRSKLSLGNKLTIYNMILKPSWTYGIAMKTSSAVLLVTMALVVCFCVTVEATSFDDWLRTYFDDETECIPQGEEIVRGQRLFNLRGGFKGWEMDAGALASGLGWISGLEWNDLESGLDGFVDSGNVEVVMDDLDSILFWLNPTVQYRGSK</sequence>
<gene>
    <name evidence="1" type="ORF">AAG570_005934</name>
</gene>
<evidence type="ECO:0000313" key="1">
    <source>
        <dbReference type="EMBL" id="KAL1115644.1"/>
    </source>
</evidence>
<dbReference type="Proteomes" id="UP001558652">
    <property type="component" value="Unassembled WGS sequence"/>
</dbReference>
<keyword evidence="2" id="KW-1185">Reference proteome</keyword>
<dbReference type="AlphaFoldDB" id="A0ABD0XWJ5"/>
<dbReference type="EMBL" id="JBFDAA010000019">
    <property type="protein sequence ID" value="KAL1115644.1"/>
    <property type="molecule type" value="Genomic_DNA"/>
</dbReference>
<organism evidence="1 2">
    <name type="scientific">Ranatra chinensis</name>
    <dbReference type="NCBI Taxonomy" id="642074"/>
    <lineage>
        <taxon>Eukaryota</taxon>
        <taxon>Metazoa</taxon>
        <taxon>Ecdysozoa</taxon>
        <taxon>Arthropoda</taxon>
        <taxon>Hexapoda</taxon>
        <taxon>Insecta</taxon>
        <taxon>Pterygota</taxon>
        <taxon>Neoptera</taxon>
        <taxon>Paraneoptera</taxon>
        <taxon>Hemiptera</taxon>
        <taxon>Heteroptera</taxon>
        <taxon>Panheteroptera</taxon>
        <taxon>Nepomorpha</taxon>
        <taxon>Nepidae</taxon>
        <taxon>Ranatrinae</taxon>
        <taxon>Ranatra</taxon>
    </lineage>
</organism>
<proteinExistence type="predicted"/>
<evidence type="ECO:0000313" key="2">
    <source>
        <dbReference type="Proteomes" id="UP001558652"/>
    </source>
</evidence>
<reference evidence="1 2" key="1">
    <citation type="submission" date="2024-07" db="EMBL/GenBank/DDBJ databases">
        <title>Chromosome-level genome assembly of the water stick insect Ranatra chinensis (Heteroptera: Nepidae).</title>
        <authorList>
            <person name="Liu X."/>
        </authorList>
    </citation>
    <scope>NUCLEOTIDE SEQUENCE [LARGE SCALE GENOMIC DNA]</scope>
    <source>
        <strain evidence="1">Cailab_2021Rc</strain>
        <tissue evidence="1">Muscle</tissue>
    </source>
</reference>
<comment type="caution">
    <text evidence="1">The sequence shown here is derived from an EMBL/GenBank/DDBJ whole genome shotgun (WGS) entry which is preliminary data.</text>
</comment>
<protein>
    <submittedName>
        <fullName evidence="1">Uncharacterized protein</fullName>
    </submittedName>
</protein>
<name>A0ABD0XWJ5_9HEMI</name>